<feature type="compositionally biased region" description="Basic residues" evidence="1">
    <location>
        <begin position="33"/>
        <end position="50"/>
    </location>
</feature>
<accession>A0A0D3I7A0</accession>
<sequence>RVWSRRWLSSSPFLLQSAALTLGAQPRVVACPRQRHRRHAPPGPFRRRVGRAAEAPRAAPRRRRHAAAAPPPAAAPAAPAPAAPPAPPPAAAAAPPPAALVVRVARALVRLELGCCGLGVPRCPPRRRRLAARGEVGGGAARRERRVLRWR</sequence>
<feature type="signal peptide" evidence="2">
    <location>
        <begin position="1"/>
        <end position="23"/>
    </location>
</feature>
<dbReference type="Proteomes" id="UP000013827">
    <property type="component" value="Unassembled WGS sequence"/>
</dbReference>
<evidence type="ECO:0000313" key="4">
    <source>
        <dbReference type="Proteomes" id="UP000013827"/>
    </source>
</evidence>
<dbReference type="AlphaFoldDB" id="A0A0D3I7A0"/>
<reference evidence="4" key="1">
    <citation type="journal article" date="2013" name="Nature">
        <title>Pan genome of the phytoplankton Emiliania underpins its global distribution.</title>
        <authorList>
            <person name="Read B.A."/>
            <person name="Kegel J."/>
            <person name="Klute M.J."/>
            <person name="Kuo A."/>
            <person name="Lefebvre S.C."/>
            <person name="Maumus F."/>
            <person name="Mayer C."/>
            <person name="Miller J."/>
            <person name="Monier A."/>
            <person name="Salamov A."/>
            <person name="Young J."/>
            <person name="Aguilar M."/>
            <person name="Claverie J.M."/>
            <person name="Frickenhaus S."/>
            <person name="Gonzalez K."/>
            <person name="Herman E.K."/>
            <person name="Lin Y.C."/>
            <person name="Napier J."/>
            <person name="Ogata H."/>
            <person name="Sarno A.F."/>
            <person name="Shmutz J."/>
            <person name="Schroeder D."/>
            <person name="de Vargas C."/>
            <person name="Verret F."/>
            <person name="von Dassow P."/>
            <person name="Valentin K."/>
            <person name="Van de Peer Y."/>
            <person name="Wheeler G."/>
            <person name="Dacks J.B."/>
            <person name="Delwiche C.F."/>
            <person name="Dyhrman S.T."/>
            <person name="Glockner G."/>
            <person name="John U."/>
            <person name="Richards T."/>
            <person name="Worden A.Z."/>
            <person name="Zhang X."/>
            <person name="Grigoriev I.V."/>
            <person name="Allen A.E."/>
            <person name="Bidle K."/>
            <person name="Borodovsky M."/>
            <person name="Bowler C."/>
            <person name="Brownlee C."/>
            <person name="Cock J.M."/>
            <person name="Elias M."/>
            <person name="Gladyshev V.N."/>
            <person name="Groth M."/>
            <person name="Guda C."/>
            <person name="Hadaegh A."/>
            <person name="Iglesias-Rodriguez M.D."/>
            <person name="Jenkins J."/>
            <person name="Jones B.M."/>
            <person name="Lawson T."/>
            <person name="Leese F."/>
            <person name="Lindquist E."/>
            <person name="Lobanov A."/>
            <person name="Lomsadze A."/>
            <person name="Malik S.B."/>
            <person name="Marsh M.E."/>
            <person name="Mackinder L."/>
            <person name="Mock T."/>
            <person name="Mueller-Roeber B."/>
            <person name="Pagarete A."/>
            <person name="Parker M."/>
            <person name="Probert I."/>
            <person name="Quesneville H."/>
            <person name="Raines C."/>
            <person name="Rensing S.A."/>
            <person name="Riano-Pachon D.M."/>
            <person name="Richier S."/>
            <person name="Rokitta S."/>
            <person name="Shiraiwa Y."/>
            <person name="Soanes D.M."/>
            <person name="van der Giezen M."/>
            <person name="Wahlund T.M."/>
            <person name="Williams B."/>
            <person name="Wilson W."/>
            <person name="Wolfe G."/>
            <person name="Wurch L.L."/>
        </authorList>
    </citation>
    <scope>NUCLEOTIDE SEQUENCE</scope>
</reference>
<evidence type="ECO:0000256" key="2">
    <source>
        <dbReference type="SAM" id="SignalP"/>
    </source>
</evidence>
<feature type="chain" id="PRO_5044290949" evidence="2">
    <location>
        <begin position="24"/>
        <end position="151"/>
    </location>
</feature>
<keyword evidence="4" id="KW-1185">Reference proteome</keyword>
<protein>
    <submittedName>
        <fullName evidence="3">Uncharacterized protein</fullName>
    </submittedName>
</protein>
<keyword evidence="2" id="KW-0732">Signal</keyword>
<reference evidence="3" key="2">
    <citation type="submission" date="2024-10" db="UniProtKB">
        <authorList>
            <consortium name="EnsemblProtists"/>
        </authorList>
    </citation>
    <scope>IDENTIFICATION</scope>
</reference>
<evidence type="ECO:0000313" key="3">
    <source>
        <dbReference type="EnsemblProtists" id="EOD07135"/>
    </source>
</evidence>
<name>A0A0D3I7A0_EMIH1</name>
<feature type="region of interest" description="Disordered" evidence="1">
    <location>
        <begin position="33"/>
        <end position="96"/>
    </location>
</feature>
<dbReference type="HOGENOM" id="CLU_1736277_0_0_1"/>
<dbReference type="GeneID" id="17253408"/>
<dbReference type="RefSeq" id="XP_005759564.1">
    <property type="nucleotide sequence ID" value="XM_005759507.1"/>
</dbReference>
<dbReference type="EnsemblProtists" id="EOD07135">
    <property type="protein sequence ID" value="EOD07135"/>
    <property type="gene ID" value="EMIHUDRAFT_448496"/>
</dbReference>
<feature type="compositionally biased region" description="Pro residues" evidence="1">
    <location>
        <begin position="69"/>
        <end position="96"/>
    </location>
</feature>
<evidence type="ECO:0000256" key="1">
    <source>
        <dbReference type="SAM" id="MobiDB-lite"/>
    </source>
</evidence>
<dbReference type="PaxDb" id="2903-EOD07135"/>
<proteinExistence type="predicted"/>
<organism evidence="3 4">
    <name type="scientific">Emiliania huxleyi (strain CCMP1516)</name>
    <dbReference type="NCBI Taxonomy" id="280463"/>
    <lineage>
        <taxon>Eukaryota</taxon>
        <taxon>Haptista</taxon>
        <taxon>Haptophyta</taxon>
        <taxon>Prymnesiophyceae</taxon>
        <taxon>Isochrysidales</taxon>
        <taxon>Noelaerhabdaceae</taxon>
        <taxon>Emiliania</taxon>
    </lineage>
</organism>
<dbReference type="KEGG" id="ehx:EMIHUDRAFT_448496"/>